<keyword evidence="1" id="KW-1133">Transmembrane helix</keyword>
<dbReference type="AlphaFoldDB" id="A0AAU8MVH8"/>
<feature type="transmembrane region" description="Helical" evidence="1">
    <location>
        <begin position="87"/>
        <end position="114"/>
    </location>
</feature>
<accession>A0AAU8MVH8</accession>
<gene>
    <name evidence="2" type="ORF">ABU614_00915</name>
</gene>
<proteinExistence type="predicted"/>
<dbReference type="EMBL" id="CP159925">
    <property type="protein sequence ID" value="XCO75391.1"/>
    <property type="molecule type" value="Genomic_DNA"/>
</dbReference>
<sequence>MATNYYASPESEKFVRPVALAIIGTQVLLSFASSATLAASVFGLNLYSAAQHLFAFTAASVLIVAAQIWKLYFQIRKKLSGVLDAKIVWLASAVTAACVISTAVVSITIPYLTVGGPDEVTAAVIAAQFVSVFSTGLFAAKSSMSFAALFEALRATEKARLA</sequence>
<keyword evidence="1" id="KW-0812">Transmembrane</keyword>
<keyword evidence="1" id="KW-0472">Membrane</keyword>
<dbReference type="RefSeq" id="WP_363798359.1">
    <property type="nucleotide sequence ID" value="NZ_CP159925.1"/>
</dbReference>
<reference evidence="2" key="1">
    <citation type="submission" date="2024-06" db="EMBL/GenBank/DDBJ databases">
        <authorList>
            <person name="Li S."/>
        </authorList>
    </citation>
    <scope>NUCLEOTIDE SEQUENCE</scope>
    <source>
        <strain evidence="2">SR10</strain>
    </source>
</reference>
<organism evidence="2">
    <name type="scientific">Lysobacter firmicutimachus</name>
    <dbReference type="NCBI Taxonomy" id="1792846"/>
    <lineage>
        <taxon>Bacteria</taxon>
        <taxon>Pseudomonadati</taxon>
        <taxon>Pseudomonadota</taxon>
        <taxon>Gammaproteobacteria</taxon>
        <taxon>Lysobacterales</taxon>
        <taxon>Lysobacteraceae</taxon>
        <taxon>Lysobacter</taxon>
    </lineage>
</organism>
<protein>
    <submittedName>
        <fullName evidence="2">Uncharacterized protein</fullName>
    </submittedName>
</protein>
<name>A0AAU8MVH8_9GAMM</name>
<evidence type="ECO:0000256" key="1">
    <source>
        <dbReference type="SAM" id="Phobius"/>
    </source>
</evidence>
<feature type="transmembrane region" description="Helical" evidence="1">
    <location>
        <begin position="54"/>
        <end position="75"/>
    </location>
</feature>
<feature type="transmembrane region" description="Helical" evidence="1">
    <location>
        <begin position="120"/>
        <end position="140"/>
    </location>
</feature>
<evidence type="ECO:0000313" key="2">
    <source>
        <dbReference type="EMBL" id="XCO75391.1"/>
    </source>
</evidence>